<feature type="domain" description="Peptidoglycan binding-like" evidence="4">
    <location>
        <begin position="141"/>
        <end position="188"/>
    </location>
</feature>
<evidence type="ECO:0000256" key="1">
    <source>
        <dbReference type="ARBA" id="ARBA00022448"/>
    </source>
</evidence>
<keyword evidence="3" id="KW-0812">Transmembrane</keyword>
<proteinExistence type="predicted"/>
<dbReference type="PANTHER" id="PTHR30097">
    <property type="entry name" value="CATION EFFLUX SYSTEM PROTEIN CUSB"/>
    <property type="match status" value="1"/>
</dbReference>
<dbReference type="Gene3D" id="1.10.101.10">
    <property type="entry name" value="PGBD-like superfamily/PGBD"/>
    <property type="match status" value="1"/>
</dbReference>
<feature type="transmembrane region" description="Helical" evidence="3">
    <location>
        <begin position="24"/>
        <end position="47"/>
    </location>
</feature>
<accession>A0A2T0STF5</accession>
<dbReference type="InterPro" id="IPR002477">
    <property type="entry name" value="Peptidoglycan-bd-like"/>
</dbReference>
<sequence>MAEVAEHPPEVDAPRPPRRSRRRVLVGLAATVVVAVGAGVGAVAAVGSGEGAPDAAQAFRGATDEVVKGDLASSTSTSGTLRFADARTIQSARGGVVTEVPTPGAVVTLGSRLYAVDNEPVFLLRGGVPAWRDFASGMDKGPDVQELEESLRDLGFFTKEPDQEFSWFTTDAIQKWQKANGLEVTGKLPLGSVLFAAGDLRIGTVTAHVGDRTGQGADLFATTTTTRIVDATLKLANQQLAVVGAKVGLNLPGGTRTAGTISSVGTPTEKPGSGDQKETVIPVVVTLDDPAAAGSLQEASVTVSVPSAKRENVLSVPVGALLAITPEQFGVEVVEADGTTRKVPVTTGLFAGGRVEVSGDGVAAGQRVVVPKR</sequence>
<comment type="caution">
    <text evidence="5">The sequence shown here is derived from an EMBL/GenBank/DDBJ whole genome shotgun (WGS) entry which is preliminary data.</text>
</comment>
<organism evidence="5 6">
    <name type="scientific">Umezawaea tangerina</name>
    <dbReference type="NCBI Taxonomy" id="84725"/>
    <lineage>
        <taxon>Bacteria</taxon>
        <taxon>Bacillati</taxon>
        <taxon>Actinomycetota</taxon>
        <taxon>Actinomycetes</taxon>
        <taxon>Pseudonocardiales</taxon>
        <taxon>Pseudonocardiaceae</taxon>
        <taxon>Umezawaea</taxon>
    </lineage>
</organism>
<keyword evidence="1" id="KW-0813">Transport</keyword>
<evidence type="ECO:0000313" key="5">
    <source>
        <dbReference type="EMBL" id="PRY36695.1"/>
    </source>
</evidence>
<dbReference type="PANTHER" id="PTHR30097:SF4">
    <property type="entry name" value="SLR6042 PROTEIN"/>
    <property type="match status" value="1"/>
</dbReference>
<gene>
    <name evidence="5" type="ORF">CLV43_11167</name>
</gene>
<reference evidence="5 6" key="1">
    <citation type="submission" date="2018-03" db="EMBL/GenBank/DDBJ databases">
        <title>Genomic Encyclopedia of Archaeal and Bacterial Type Strains, Phase II (KMG-II): from individual species to whole genera.</title>
        <authorList>
            <person name="Goeker M."/>
        </authorList>
    </citation>
    <scope>NUCLEOTIDE SEQUENCE [LARGE SCALE GENOMIC DNA]</scope>
    <source>
        <strain evidence="5 6">DSM 44720</strain>
    </source>
</reference>
<dbReference type="GO" id="GO:0015679">
    <property type="term" value="P:plasma membrane copper ion transport"/>
    <property type="evidence" value="ECO:0007669"/>
    <property type="project" value="TreeGrafter"/>
</dbReference>
<name>A0A2T0STF5_9PSEU</name>
<keyword evidence="3" id="KW-1133">Transmembrane helix</keyword>
<dbReference type="InterPro" id="IPR006311">
    <property type="entry name" value="TAT_signal"/>
</dbReference>
<dbReference type="Pfam" id="PF01471">
    <property type="entry name" value="PG_binding_1"/>
    <property type="match status" value="1"/>
</dbReference>
<dbReference type="InterPro" id="IPR036365">
    <property type="entry name" value="PGBD-like_sf"/>
</dbReference>
<dbReference type="EMBL" id="PVTF01000011">
    <property type="protein sequence ID" value="PRY36695.1"/>
    <property type="molecule type" value="Genomic_DNA"/>
</dbReference>
<evidence type="ECO:0000313" key="6">
    <source>
        <dbReference type="Proteomes" id="UP000239494"/>
    </source>
</evidence>
<dbReference type="InterPro" id="IPR036366">
    <property type="entry name" value="PGBDSf"/>
</dbReference>
<keyword evidence="6" id="KW-1185">Reference proteome</keyword>
<evidence type="ECO:0000256" key="2">
    <source>
        <dbReference type="SAM" id="MobiDB-lite"/>
    </source>
</evidence>
<evidence type="ECO:0000256" key="3">
    <source>
        <dbReference type="SAM" id="Phobius"/>
    </source>
</evidence>
<dbReference type="GO" id="GO:0060003">
    <property type="term" value="P:copper ion export"/>
    <property type="evidence" value="ECO:0007669"/>
    <property type="project" value="TreeGrafter"/>
</dbReference>
<keyword evidence="3" id="KW-0472">Membrane</keyword>
<dbReference type="OrthoDB" id="3268648at2"/>
<protein>
    <submittedName>
        <fullName evidence="5">Multidrug efflux pump subunit AcrA (Membrane-fusion protein)</fullName>
    </submittedName>
</protein>
<dbReference type="Proteomes" id="UP000239494">
    <property type="component" value="Unassembled WGS sequence"/>
</dbReference>
<dbReference type="InterPro" id="IPR051909">
    <property type="entry name" value="MFP_Cation_Efflux"/>
</dbReference>
<dbReference type="SUPFAM" id="SSF47090">
    <property type="entry name" value="PGBD-like"/>
    <property type="match status" value="1"/>
</dbReference>
<dbReference type="GO" id="GO:0030313">
    <property type="term" value="C:cell envelope"/>
    <property type="evidence" value="ECO:0007669"/>
    <property type="project" value="TreeGrafter"/>
</dbReference>
<dbReference type="Gene3D" id="2.40.420.20">
    <property type="match status" value="1"/>
</dbReference>
<dbReference type="PROSITE" id="PS51318">
    <property type="entry name" value="TAT"/>
    <property type="match status" value="1"/>
</dbReference>
<dbReference type="RefSeq" id="WP_106192081.1">
    <property type="nucleotide sequence ID" value="NZ_PVTF01000011.1"/>
</dbReference>
<evidence type="ECO:0000259" key="4">
    <source>
        <dbReference type="Pfam" id="PF01471"/>
    </source>
</evidence>
<feature type="region of interest" description="Disordered" evidence="2">
    <location>
        <begin position="258"/>
        <end position="277"/>
    </location>
</feature>
<dbReference type="AlphaFoldDB" id="A0A2T0STF5"/>